<accession>A0ACC1RPX1</accession>
<protein>
    <submittedName>
        <fullName evidence="1">Uncharacterized protein</fullName>
    </submittedName>
</protein>
<organism evidence="1 2">
    <name type="scientific">Fusarium decemcellulare</name>
    <dbReference type="NCBI Taxonomy" id="57161"/>
    <lineage>
        <taxon>Eukaryota</taxon>
        <taxon>Fungi</taxon>
        <taxon>Dikarya</taxon>
        <taxon>Ascomycota</taxon>
        <taxon>Pezizomycotina</taxon>
        <taxon>Sordariomycetes</taxon>
        <taxon>Hypocreomycetidae</taxon>
        <taxon>Hypocreales</taxon>
        <taxon>Nectriaceae</taxon>
        <taxon>Fusarium</taxon>
        <taxon>Fusarium decemcellulare species complex</taxon>
    </lineage>
</organism>
<sequence>MNEFLQTNASSLFATDNYRVPQFSMSTTTTTSTRTLSTVLADYEIHLSPGPVEPPNAQTTTGLSGLSNPPGWPTDHRRVPPHRPVNYGLDPLERMVYNNRFEQGFINTMFFGLRIITVAHRTWKHTVGRWRDDVFRYELGGEH</sequence>
<evidence type="ECO:0000313" key="1">
    <source>
        <dbReference type="EMBL" id="KAJ3524039.1"/>
    </source>
</evidence>
<reference evidence="1" key="1">
    <citation type="submission" date="2022-08" db="EMBL/GenBank/DDBJ databases">
        <title>Genome Sequence of Fusarium decemcellulare.</title>
        <authorList>
            <person name="Buettner E."/>
        </authorList>
    </citation>
    <scope>NUCLEOTIDE SEQUENCE</scope>
    <source>
        <strain evidence="1">Babe19</strain>
    </source>
</reference>
<keyword evidence="2" id="KW-1185">Reference proteome</keyword>
<dbReference type="EMBL" id="JANRMS010002147">
    <property type="protein sequence ID" value="KAJ3524039.1"/>
    <property type="molecule type" value="Genomic_DNA"/>
</dbReference>
<dbReference type="Proteomes" id="UP001148629">
    <property type="component" value="Unassembled WGS sequence"/>
</dbReference>
<evidence type="ECO:0000313" key="2">
    <source>
        <dbReference type="Proteomes" id="UP001148629"/>
    </source>
</evidence>
<proteinExistence type="predicted"/>
<name>A0ACC1RPX1_9HYPO</name>
<gene>
    <name evidence="1" type="ORF">NM208_g12209</name>
</gene>
<comment type="caution">
    <text evidence="1">The sequence shown here is derived from an EMBL/GenBank/DDBJ whole genome shotgun (WGS) entry which is preliminary data.</text>
</comment>